<dbReference type="NCBIfam" id="TIGR00676">
    <property type="entry name" value="fadh2"/>
    <property type="match status" value="1"/>
</dbReference>
<comment type="cofactor">
    <cofactor evidence="1 12">
        <name>FAD</name>
        <dbReference type="ChEBI" id="CHEBI:57692"/>
    </cofactor>
</comment>
<dbReference type="PANTHER" id="PTHR45754">
    <property type="entry name" value="METHYLENETETRAHYDROFOLATE REDUCTASE"/>
    <property type="match status" value="1"/>
</dbReference>
<evidence type="ECO:0000256" key="10">
    <source>
        <dbReference type="ARBA" id="ARBA00034478"/>
    </source>
</evidence>
<dbReference type="RefSeq" id="WP_379071878.1">
    <property type="nucleotide sequence ID" value="NZ_JBHTIT010000001.1"/>
</dbReference>
<evidence type="ECO:0000256" key="1">
    <source>
        <dbReference type="ARBA" id="ARBA00001974"/>
    </source>
</evidence>
<dbReference type="GO" id="GO:0004489">
    <property type="term" value="F:methylenetetrahydrofolate reductase [NAD(P)H] activity"/>
    <property type="evidence" value="ECO:0007669"/>
    <property type="project" value="UniProtKB-EC"/>
</dbReference>
<evidence type="ECO:0000256" key="3">
    <source>
        <dbReference type="ARBA" id="ARBA00006743"/>
    </source>
</evidence>
<comment type="catalytic activity">
    <reaction evidence="11">
        <text>(6S)-5-methyl-5,6,7,8-tetrahydrofolate + NAD(+) = (6R)-5,10-methylene-5,6,7,8-tetrahydrofolate + NADH + H(+)</text>
        <dbReference type="Rhea" id="RHEA:19821"/>
        <dbReference type="ChEBI" id="CHEBI:15378"/>
        <dbReference type="ChEBI" id="CHEBI:15636"/>
        <dbReference type="ChEBI" id="CHEBI:18608"/>
        <dbReference type="ChEBI" id="CHEBI:57540"/>
        <dbReference type="ChEBI" id="CHEBI:57945"/>
        <dbReference type="EC" id="1.5.1.54"/>
    </reaction>
    <physiologicalReaction direction="right-to-left" evidence="11">
        <dbReference type="Rhea" id="RHEA:19823"/>
    </physiologicalReaction>
</comment>
<keyword evidence="8" id="KW-0520">NAD</keyword>
<dbReference type="PANTHER" id="PTHR45754:SF3">
    <property type="entry name" value="METHYLENETETRAHYDROFOLATE REDUCTASE (NADPH)"/>
    <property type="match status" value="1"/>
</dbReference>
<keyword evidence="7 12" id="KW-0560">Oxidoreductase</keyword>
<dbReference type="EMBL" id="JBHTIT010000001">
    <property type="protein sequence ID" value="MFD0950823.1"/>
    <property type="molecule type" value="Genomic_DNA"/>
</dbReference>
<comment type="caution">
    <text evidence="13">The sequence shown here is derived from an EMBL/GenBank/DDBJ whole genome shotgun (WGS) entry which is preliminary data.</text>
</comment>
<evidence type="ECO:0000256" key="5">
    <source>
        <dbReference type="ARBA" id="ARBA00022630"/>
    </source>
</evidence>
<keyword evidence="4" id="KW-0028">Amino-acid biosynthesis</keyword>
<reference evidence="14" key="1">
    <citation type="journal article" date="2019" name="Int. J. Syst. Evol. Microbiol.">
        <title>The Global Catalogue of Microorganisms (GCM) 10K type strain sequencing project: providing services to taxonomists for standard genome sequencing and annotation.</title>
        <authorList>
            <consortium name="The Broad Institute Genomics Platform"/>
            <consortium name="The Broad Institute Genome Sequencing Center for Infectious Disease"/>
            <person name="Wu L."/>
            <person name="Ma J."/>
        </authorList>
    </citation>
    <scope>NUCLEOTIDE SEQUENCE [LARGE SCALE GENOMIC DNA]</scope>
    <source>
        <strain evidence="14">CCUG 63419</strain>
    </source>
</reference>
<protein>
    <recommendedName>
        <fullName evidence="12">Methylenetetrahydrofolate reductase</fullName>
        <ecNumber evidence="12">1.5.1.54</ecNumber>
    </recommendedName>
</protein>
<sequence>MSHFSIEFFPAKTDVGAEKLREVARRLGAVNPEFFSVTYGAGGSTRDRTLGAVRDVQALGYAVAPHLSCVGDSKAEIAELLDGYREMGIDRLVALRGDLPAEVTARSKELPYAADLVRYIREHSGDHFKIEVAAYPECHPQAASLADDVRNFVAKANAGANSAITQYFFNADSYFHFVDRVRATGCDIAIIPGIMPITNFKNLVRFSDACGAEVPRWIRQQIASYGNDSASIIAFGEEVITRLSQQLLDGGAPGLHFYSMNQAEPTLALWNNLGLPR</sequence>
<dbReference type="Gene3D" id="3.20.20.220">
    <property type="match status" value="1"/>
</dbReference>
<proteinExistence type="inferred from homology"/>
<keyword evidence="5 12" id="KW-0285">Flavoprotein</keyword>
<comment type="pathway">
    <text evidence="2 12">One-carbon metabolism; tetrahydrofolate interconversion.</text>
</comment>
<evidence type="ECO:0000256" key="4">
    <source>
        <dbReference type="ARBA" id="ARBA00022605"/>
    </source>
</evidence>
<accession>A0ABW3HJB4</accession>
<dbReference type="CDD" id="cd00537">
    <property type="entry name" value="MTHFR"/>
    <property type="match status" value="1"/>
</dbReference>
<gene>
    <name evidence="13" type="primary">metF</name>
    <name evidence="13" type="ORF">ACFQ0F_10550</name>
</gene>
<dbReference type="EC" id="1.5.1.54" evidence="12"/>
<name>A0ABW3HJB4_9GAMM</name>
<evidence type="ECO:0000313" key="14">
    <source>
        <dbReference type="Proteomes" id="UP001597044"/>
    </source>
</evidence>
<evidence type="ECO:0000256" key="7">
    <source>
        <dbReference type="ARBA" id="ARBA00023002"/>
    </source>
</evidence>
<dbReference type="InterPro" id="IPR004620">
    <property type="entry name" value="MTHF_reductase_bac"/>
</dbReference>
<dbReference type="Pfam" id="PF02219">
    <property type="entry name" value="MTHFR"/>
    <property type="match status" value="1"/>
</dbReference>
<dbReference type="SUPFAM" id="SSF51730">
    <property type="entry name" value="FAD-linked oxidoreductase"/>
    <property type="match status" value="1"/>
</dbReference>
<keyword evidence="14" id="KW-1185">Reference proteome</keyword>
<comment type="similarity">
    <text evidence="3 12">Belongs to the methylenetetrahydrofolate reductase family.</text>
</comment>
<dbReference type="InterPro" id="IPR029041">
    <property type="entry name" value="FAD-linked_oxidoreductase-like"/>
</dbReference>
<keyword evidence="6 12" id="KW-0274">FAD</keyword>
<evidence type="ECO:0000256" key="8">
    <source>
        <dbReference type="ARBA" id="ARBA00023027"/>
    </source>
</evidence>
<organism evidence="13 14">
    <name type="scientific">Paraperlucidibaca wandonensis</name>
    <dbReference type="NCBI Taxonomy" id="1268273"/>
    <lineage>
        <taxon>Bacteria</taxon>
        <taxon>Pseudomonadati</taxon>
        <taxon>Pseudomonadota</taxon>
        <taxon>Gammaproteobacteria</taxon>
        <taxon>Moraxellales</taxon>
        <taxon>Moraxellaceae</taxon>
        <taxon>Paraperlucidibaca</taxon>
    </lineage>
</organism>
<keyword evidence="9" id="KW-0486">Methionine biosynthesis</keyword>
<dbReference type="Proteomes" id="UP001597044">
    <property type="component" value="Unassembled WGS sequence"/>
</dbReference>
<evidence type="ECO:0000313" key="13">
    <source>
        <dbReference type="EMBL" id="MFD0950823.1"/>
    </source>
</evidence>
<evidence type="ECO:0000256" key="2">
    <source>
        <dbReference type="ARBA" id="ARBA00004777"/>
    </source>
</evidence>
<evidence type="ECO:0000256" key="11">
    <source>
        <dbReference type="ARBA" id="ARBA00048628"/>
    </source>
</evidence>
<dbReference type="InterPro" id="IPR003171">
    <property type="entry name" value="Mehydrof_redctse-like"/>
</dbReference>
<evidence type="ECO:0000256" key="6">
    <source>
        <dbReference type="ARBA" id="ARBA00022827"/>
    </source>
</evidence>
<evidence type="ECO:0000256" key="9">
    <source>
        <dbReference type="ARBA" id="ARBA00023167"/>
    </source>
</evidence>
<evidence type="ECO:0000256" key="12">
    <source>
        <dbReference type="RuleBase" id="RU003862"/>
    </source>
</evidence>
<comment type="pathway">
    <text evidence="10">Amino-acid biosynthesis; L-methionine biosynthesis via de novo pathway.</text>
</comment>